<gene>
    <name evidence="3" type="ORF">TEA_005525</name>
</gene>
<feature type="region of interest" description="Disordered" evidence="1">
    <location>
        <begin position="1"/>
        <end position="78"/>
    </location>
</feature>
<feature type="compositionally biased region" description="Polar residues" evidence="1">
    <location>
        <begin position="53"/>
        <end position="66"/>
    </location>
</feature>
<dbReference type="SUPFAM" id="SSF56655">
    <property type="entry name" value="Carbohydrate phosphatase"/>
    <property type="match status" value="1"/>
</dbReference>
<reference evidence="3 4" key="1">
    <citation type="journal article" date="2018" name="Proc. Natl. Acad. Sci. U.S.A.">
        <title>Draft genome sequence of Camellia sinensis var. sinensis provides insights into the evolution of the tea genome and tea quality.</title>
        <authorList>
            <person name="Wei C."/>
            <person name="Yang H."/>
            <person name="Wang S."/>
            <person name="Zhao J."/>
            <person name="Liu C."/>
            <person name="Gao L."/>
            <person name="Xia E."/>
            <person name="Lu Y."/>
            <person name="Tai Y."/>
            <person name="She G."/>
            <person name="Sun J."/>
            <person name="Cao H."/>
            <person name="Tong W."/>
            <person name="Gao Q."/>
            <person name="Li Y."/>
            <person name="Deng W."/>
            <person name="Jiang X."/>
            <person name="Wang W."/>
            <person name="Chen Q."/>
            <person name="Zhang S."/>
            <person name="Li H."/>
            <person name="Wu J."/>
            <person name="Wang P."/>
            <person name="Li P."/>
            <person name="Shi C."/>
            <person name="Zheng F."/>
            <person name="Jian J."/>
            <person name="Huang B."/>
            <person name="Shan D."/>
            <person name="Shi M."/>
            <person name="Fang C."/>
            <person name="Yue Y."/>
            <person name="Li F."/>
            <person name="Li D."/>
            <person name="Wei S."/>
            <person name="Han B."/>
            <person name="Jiang C."/>
            <person name="Yin Y."/>
            <person name="Xia T."/>
            <person name="Zhang Z."/>
            <person name="Bennetzen J.L."/>
            <person name="Zhao S."/>
            <person name="Wan X."/>
        </authorList>
    </citation>
    <scope>NUCLEOTIDE SEQUENCE [LARGE SCALE GENOMIC DNA]</scope>
    <source>
        <strain evidence="4">cv. Shuchazao</strain>
        <tissue evidence="3">Leaf</tissue>
    </source>
</reference>
<feature type="compositionally biased region" description="Low complexity" evidence="1">
    <location>
        <begin position="106"/>
        <end position="118"/>
    </location>
</feature>
<dbReference type="GO" id="GO:0006002">
    <property type="term" value="P:fructose 6-phosphate metabolic process"/>
    <property type="evidence" value="ECO:0007669"/>
    <property type="project" value="TreeGrafter"/>
</dbReference>
<evidence type="ECO:0000313" key="4">
    <source>
        <dbReference type="Proteomes" id="UP000306102"/>
    </source>
</evidence>
<dbReference type="GO" id="GO:0030388">
    <property type="term" value="P:fructose 1,6-bisphosphate metabolic process"/>
    <property type="evidence" value="ECO:0007669"/>
    <property type="project" value="TreeGrafter"/>
</dbReference>
<feature type="region of interest" description="Disordered" evidence="1">
    <location>
        <begin position="98"/>
        <end position="139"/>
    </location>
</feature>
<dbReference type="InterPro" id="IPR000146">
    <property type="entry name" value="FBPase_class-1"/>
</dbReference>
<dbReference type="InterPro" id="IPR033391">
    <property type="entry name" value="FBPase_N"/>
</dbReference>
<dbReference type="GO" id="GO:0042132">
    <property type="term" value="F:fructose 1,6-bisphosphate 1-phosphatase activity"/>
    <property type="evidence" value="ECO:0007669"/>
    <property type="project" value="TreeGrafter"/>
</dbReference>
<name>A0A4S4D773_CAMSN</name>
<dbReference type="GO" id="GO:0005829">
    <property type="term" value="C:cytosol"/>
    <property type="evidence" value="ECO:0007669"/>
    <property type="project" value="TreeGrafter"/>
</dbReference>
<dbReference type="AlphaFoldDB" id="A0A4S4D773"/>
<protein>
    <recommendedName>
        <fullName evidence="2">Fructose-1-6-bisphosphatase class I N-terminal domain-containing protein</fullName>
    </recommendedName>
</protein>
<accession>A0A4S4D773</accession>
<proteinExistence type="predicted"/>
<dbReference type="PANTHER" id="PTHR11556">
    <property type="entry name" value="FRUCTOSE-1,6-BISPHOSPHATASE-RELATED"/>
    <property type="match status" value="1"/>
</dbReference>
<feature type="domain" description="Fructose-1-6-bisphosphatase class I N-terminal" evidence="2">
    <location>
        <begin position="232"/>
        <end position="296"/>
    </location>
</feature>
<comment type="caution">
    <text evidence="3">The sequence shown here is derived from an EMBL/GenBank/DDBJ whole genome shotgun (WGS) entry which is preliminary data.</text>
</comment>
<dbReference type="GO" id="GO:0005986">
    <property type="term" value="P:sucrose biosynthetic process"/>
    <property type="evidence" value="ECO:0007669"/>
    <property type="project" value="TreeGrafter"/>
</dbReference>
<keyword evidence="4" id="KW-1185">Reference proteome</keyword>
<dbReference type="PANTHER" id="PTHR11556:SF36">
    <property type="entry name" value="FRUCTOSE-BISPHOSPHATASE"/>
    <property type="match status" value="1"/>
</dbReference>
<dbReference type="Pfam" id="PF00316">
    <property type="entry name" value="FBPase"/>
    <property type="match status" value="1"/>
</dbReference>
<evidence type="ECO:0000256" key="1">
    <source>
        <dbReference type="SAM" id="MobiDB-lite"/>
    </source>
</evidence>
<dbReference type="GO" id="GO:0006094">
    <property type="term" value="P:gluconeogenesis"/>
    <property type="evidence" value="ECO:0007669"/>
    <property type="project" value="TreeGrafter"/>
</dbReference>
<evidence type="ECO:0000259" key="2">
    <source>
        <dbReference type="Pfam" id="PF00316"/>
    </source>
</evidence>
<sequence length="321" mass="34975">MEMITAVKSEVNPVRRRGVRNAEGGDNSPMAKGGKRRRREPAPVADGCADQGEQPQTETLQVDPSSTTTTTTTVKRSIDGPGDLKLIYGIKDLGMQHRGRRGNKVSHLSLSAAPLPSLSHRRSSSRSPTTRAPPPPLPSPLFALTPVKLPIALRWYTVTSPPSLTVAHHHRHYLLLLHCDLSCGNSMTQAIAGLAKLIGLAGETNTQGKEWKKLDILSNDVFVKVLISSGRTIFGIYMVKDKENLTLDDVLQSGKNLLAAGYCMYGSSCMLVLSIGNGVNGFTLDPSIGKFILTHPDIKVPKKRKIYSTNEGNVQYWDEPM</sequence>
<evidence type="ECO:0000313" key="3">
    <source>
        <dbReference type="EMBL" id="THF98258.1"/>
    </source>
</evidence>
<organism evidence="3 4">
    <name type="scientific">Camellia sinensis var. sinensis</name>
    <name type="common">China tea</name>
    <dbReference type="NCBI Taxonomy" id="542762"/>
    <lineage>
        <taxon>Eukaryota</taxon>
        <taxon>Viridiplantae</taxon>
        <taxon>Streptophyta</taxon>
        <taxon>Embryophyta</taxon>
        <taxon>Tracheophyta</taxon>
        <taxon>Spermatophyta</taxon>
        <taxon>Magnoliopsida</taxon>
        <taxon>eudicotyledons</taxon>
        <taxon>Gunneridae</taxon>
        <taxon>Pentapetalae</taxon>
        <taxon>asterids</taxon>
        <taxon>Ericales</taxon>
        <taxon>Theaceae</taxon>
        <taxon>Camellia</taxon>
    </lineage>
</organism>
<dbReference type="Proteomes" id="UP000306102">
    <property type="component" value="Unassembled WGS sequence"/>
</dbReference>
<dbReference type="EMBL" id="SDRB02012247">
    <property type="protein sequence ID" value="THF98258.1"/>
    <property type="molecule type" value="Genomic_DNA"/>
</dbReference>
<dbReference type="STRING" id="542762.A0A4S4D773"/>
<dbReference type="Gene3D" id="3.30.540.10">
    <property type="entry name" value="Fructose-1,6-Bisphosphatase, subunit A, domain 1"/>
    <property type="match status" value="2"/>
</dbReference>
<dbReference type="GO" id="GO:0006000">
    <property type="term" value="P:fructose metabolic process"/>
    <property type="evidence" value="ECO:0007669"/>
    <property type="project" value="TreeGrafter"/>
</dbReference>